<dbReference type="OrthoDB" id="637901at2"/>
<dbReference type="EMBL" id="QNUE01000012">
    <property type="protein sequence ID" value="REC65787.1"/>
    <property type="molecule type" value="Genomic_DNA"/>
</dbReference>
<evidence type="ECO:0000313" key="2">
    <source>
        <dbReference type="EMBL" id="REC65787.1"/>
    </source>
</evidence>
<keyword evidence="1" id="KW-1133">Transmembrane helix</keyword>
<accession>A0A3D9CJ62</accession>
<name>A0A3D9CJ62_9FLAO</name>
<keyword evidence="1" id="KW-0812">Transmembrane</keyword>
<feature type="transmembrane region" description="Helical" evidence="1">
    <location>
        <begin position="6"/>
        <end position="23"/>
    </location>
</feature>
<evidence type="ECO:0000256" key="1">
    <source>
        <dbReference type="SAM" id="Phobius"/>
    </source>
</evidence>
<proteinExistence type="predicted"/>
<gene>
    <name evidence="2" type="ORF">DRF59_15120</name>
</gene>
<dbReference type="RefSeq" id="WP_115961888.1">
    <property type="nucleotide sequence ID" value="NZ_CBCRVL010000001.1"/>
</dbReference>
<protein>
    <submittedName>
        <fullName evidence="2">Uncharacterized protein</fullName>
    </submittedName>
</protein>
<comment type="caution">
    <text evidence="2">The sequence shown here is derived from an EMBL/GenBank/DDBJ whole genome shotgun (WGS) entry which is preliminary data.</text>
</comment>
<organism evidence="2 3">
    <name type="scientific">Chryseobacterium flavum</name>
    <dbReference type="NCBI Taxonomy" id="415851"/>
    <lineage>
        <taxon>Bacteria</taxon>
        <taxon>Pseudomonadati</taxon>
        <taxon>Bacteroidota</taxon>
        <taxon>Flavobacteriia</taxon>
        <taxon>Flavobacteriales</taxon>
        <taxon>Weeksellaceae</taxon>
        <taxon>Chryseobacterium group</taxon>
        <taxon>Chryseobacterium</taxon>
    </lineage>
</organism>
<reference evidence="2 3" key="1">
    <citation type="journal article" date="2007" name="Int. J. Syst. Evol. Microbiol.">
        <title>Chryseobacterium flavum sp. nov., isolated from polluted soil.</title>
        <authorList>
            <person name="Zhou Y."/>
            <person name="Dong J."/>
            <person name="Wang X."/>
            <person name="Huang X."/>
            <person name="Zhang K.Y."/>
            <person name="Zhang Y.Q."/>
            <person name="Guo Y.F."/>
            <person name="Lai R."/>
            <person name="Li W.J."/>
        </authorList>
    </citation>
    <scope>NUCLEOTIDE SEQUENCE [LARGE SCALE GENOMIC DNA]</scope>
    <source>
        <strain evidence="2 3">KCTC 12877</strain>
    </source>
</reference>
<keyword evidence="3" id="KW-1185">Reference proteome</keyword>
<evidence type="ECO:0000313" key="3">
    <source>
        <dbReference type="Proteomes" id="UP000256769"/>
    </source>
</evidence>
<dbReference type="AlphaFoldDB" id="A0A3D9CJ62"/>
<sequence length="413" mass="47728">MNKKKLIVPLVLLLVTAVYFVFFDKDKKLKYIPENADVVALIDVKKLTGQYISSLILHPSRWGGGGPKDRKRESFKNSGVKIPDFLQVFHIKNTNFSEWYSVLELKDREKFIAFLKKQKFVSKGKYFFQKGQLYIAVKDNHCIAGTSDYVFGAAGDRFIQSSGKNNFTADQFIHNTSGSISFIRGNKIQNFSVELNENDIQIKNNEAPGPGRSIISKLKQRNCLLELELDVENIRRCSVFFSKKALDSISEISSLSIAADIEQVNDTIISYGYDDNFNEIEKKTYQKIIQPNYIIELQSLSPDKTLEYFQFRKWVNGQNQFTAIPFLPNTIIKDNKGIVIHSTRKPVYPPSKLNENYIFIRNNPLLLSSLKTLSDTEKRILSEVHYIFYESKDQHFWMTIKAKDEKIPLILRW</sequence>
<keyword evidence="1" id="KW-0472">Membrane</keyword>
<dbReference type="Proteomes" id="UP000256769">
    <property type="component" value="Unassembled WGS sequence"/>
</dbReference>